<dbReference type="Pfam" id="PF13524">
    <property type="entry name" value="Glyco_trans_1_2"/>
    <property type="match status" value="1"/>
</dbReference>
<gene>
    <name evidence="2" type="ORF">F7731_06145</name>
</gene>
<dbReference type="AlphaFoldDB" id="A0A6L3VBZ4"/>
<dbReference type="Pfam" id="PF12996">
    <property type="entry name" value="DUF3880"/>
    <property type="match status" value="1"/>
</dbReference>
<protein>
    <submittedName>
        <fullName evidence="2">Glycosyltransferase</fullName>
    </submittedName>
</protein>
<accession>A0A6L3VBZ4</accession>
<evidence type="ECO:0000313" key="2">
    <source>
        <dbReference type="EMBL" id="KAB2337200.1"/>
    </source>
</evidence>
<keyword evidence="2" id="KW-0808">Transferase</keyword>
<dbReference type="EMBL" id="WBOS01000002">
    <property type="protein sequence ID" value="KAB2337200.1"/>
    <property type="molecule type" value="Genomic_DNA"/>
</dbReference>
<dbReference type="Proteomes" id="UP000481030">
    <property type="component" value="Unassembled WGS sequence"/>
</dbReference>
<dbReference type="InterPro" id="IPR024542">
    <property type="entry name" value="YkvP_N"/>
</dbReference>
<dbReference type="InterPro" id="IPR036779">
    <property type="entry name" value="LysM_dom_sf"/>
</dbReference>
<evidence type="ECO:0000259" key="1">
    <source>
        <dbReference type="PROSITE" id="PS51782"/>
    </source>
</evidence>
<feature type="domain" description="LysM" evidence="1">
    <location>
        <begin position="349"/>
        <end position="392"/>
    </location>
</feature>
<name>A0A6L3VBZ4_9BACI</name>
<evidence type="ECO:0000313" key="3">
    <source>
        <dbReference type="Proteomes" id="UP000481030"/>
    </source>
</evidence>
<organism evidence="2 3">
    <name type="scientific">Cytobacillus depressus</name>
    <dbReference type="NCBI Taxonomy" id="1602942"/>
    <lineage>
        <taxon>Bacteria</taxon>
        <taxon>Bacillati</taxon>
        <taxon>Bacillota</taxon>
        <taxon>Bacilli</taxon>
        <taxon>Bacillales</taxon>
        <taxon>Bacillaceae</taxon>
        <taxon>Cytobacillus</taxon>
    </lineage>
</organism>
<dbReference type="Gene3D" id="3.10.350.10">
    <property type="entry name" value="LysM domain"/>
    <property type="match status" value="1"/>
</dbReference>
<dbReference type="SUPFAM" id="SSF53756">
    <property type="entry name" value="UDP-Glycosyltransferase/glycogen phosphorylase"/>
    <property type="match status" value="1"/>
</dbReference>
<dbReference type="OrthoDB" id="7019976at2"/>
<sequence length="395" mass="45731">MRILFLESDPMWIYGLPNGFVDAGHEVMVSGPLMDGTLEEMITSFKPDLIFTMGHTREHSDGRRLIIKKHVAHLGIPHIYWATEDPGYTHIFSLPLIETIQPDFIFTICPPRVNFYQEKGYKAAHLDFGYHSKVHYPTELIVKYDVSLAIVANGYPMLHKKNPQYYRFEALKNLLSPFIMENLRIDFWGRYWNLMGPIIGKEIPKHWDHGFLPYTEANKVYSSADILLGVQNLDSQVTQRTYEILGSGGFLLTNNTAKIRSLFTPGQDLIVTSSPEETIKFVKHYVNHPEERLEIKKAGIEAVKKYSYVERAKYILETLTNEGLISKEKAAAGKGNWSYYLDILNEKYEIHMINPKENLWTISQKYGVNIEYIKKLNKLTTDMIDVKDYLIIREK</sequence>
<dbReference type="PROSITE" id="PS51782">
    <property type="entry name" value="LYSM"/>
    <property type="match status" value="1"/>
</dbReference>
<reference evidence="2 3" key="1">
    <citation type="journal article" date="2016" name="Antonie Van Leeuwenhoek">
        <title>Bacillus depressus sp. nov., isolated from soil of a sunflower field.</title>
        <authorList>
            <person name="Wei X."/>
            <person name="Xin D."/>
            <person name="Xin Y."/>
            <person name="Zhang H."/>
            <person name="Wang T."/>
            <person name="Zhang J."/>
        </authorList>
    </citation>
    <scope>NUCLEOTIDE SEQUENCE [LARGE SCALE GENOMIC DNA]</scope>
    <source>
        <strain evidence="2 3">BZ1</strain>
    </source>
</reference>
<dbReference type="GO" id="GO:0016740">
    <property type="term" value="F:transferase activity"/>
    <property type="evidence" value="ECO:0007669"/>
    <property type="project" value="UniProtKB-KW"/>
</dbReference>
<comment type="caution">
    <text evidence="2">The sequence shown here is derived from an EMBL/GenBank/DDBJ whole genome shotgun (WGS) entry which is preliminary data.</text>
</comment>
<dbReference type="Pfam" id="PF01476">
    <property type="entry name" value="LysM"/>
    <property type="match status" value="1"/>
</dbReference>
<dbReference type="SUPFAM" id="SSF54106">
    <property type="entry name" value="LysM domain"/>
    <property type="match status" value="1"/>
</dbReference>
<keyword evidence="3" id="KW-1185">Reference proteome</keyword>
<dbReference type="InterPro" id="IPR055259">
    <property type="entry name" value="YkvP/CgeB_Glyco_trans-like"/>
</dbReference>
<proteinExistence type="predicted"/>
<dbReference type="InterPro" id="IPR018392">
    <property type="entry name" value="LysM"/>
</dbReference>
<dbReference type="SMART" id="SM00257">
    <property type="entry name" value="LysM"/>
    <property type="match status" value="1"/>
</dbReference>
<dbReference type="Gene3D" id="3.40.50.2000">
    <property type="entry name" value="Glycogen Phosphorylase B"/>
    <property type="match status" value="1"/>
</dbReference>
<dbReference type="CDD" id="cd00118">
    <property type="entry name" value="LysM"/>
    <property type="match status" value="1"/>
</dbReference>
<dbReference type="RefSeq" id="WP_151533888.1">
    <property type="nucleotide sequence ID" value="NZ_WBOS01000002.1"/>
</dbReference>